<feature type="transmembrane region" description="Helical" evidence="2">
    <location>
        <begin position="18"/>
        <end position="39"/>
    </location>
</feature>
<reference evidence="4" key="1">
    <citation type="journal article" date="2008" name="Nat. Genet.">
        <title>The Pristionchus pacificus genome provides a unique perspective on nematode lifestyle and parasitism.</title>
        <authorList>
            <person name="Dieterich C."/>
            <person name="Clifton S.W."/>
            <person name="Schuster L.N."/>
            <person name="Chinwalla A."/>
            <person name="Delehaunty K."/>
            <person name="Dinkelacker I."/>
            <person name="Fulton L."/>
            <person name="Fulton R."/>
            <person name="Godfrey J."/>
            <person name="Minx P."/>
            <person name="Mitreva M."/>
            <person name="Roeseler W."/>
            <person name="Tian H."/>
            <person name="Witte H."/>
            <person name="Yang S.P."/>
            <person name="Wilson R.K."/>
            <person name="Sommer R.J."/>
        </authorList>
    </citation>
    <scope>NUCLEOTIDE SEQUENCE [LARGE SCALE GENOMIC DNA]</scope>
    <source>
        <strain evidence="4">PS312</strain>
    </source>
</reference>
<evidence type="ECO:0000313" key="3">
    <source>
        <dbReference type="EnsemblMetazoa" id="PPA40420.1"/>
    </source>
</evidence>
<evidence type="ECO:0000313" key="4">
    <source>
        <dbReference type="Proteomes" id="UP000005239"/>
    </source>
</evidence>
<keyword evidence="2" id="KW-1133">Transmembrane helix</keyword>
<feature type="transmembrane region" description="Helical" evidence="2">
    <location>
        <begin position="51"/>
        <end position="71"/>
    </location>
</feature>
<feature type="region of interest" description="Disordered" evidence="1">
    <location>
        <begin position="368"/>
        <end position="397"/>
    </location>
</feature>
<evidence type="ECO:0000256" key="1">
    <source>
        <dbReference type="SAM" id="MobiDB-lite"/>
    </source>
</evidence>
<dbReference type="Gene3D" id="1.20.1070.10">
    <property type="entry name" value="Rhodopsin 7-helix transmembrane proteins"/>
    <property type="match status" value="1"/>
</dbReference>
<accession>A0A2A6C4S1</accession>
<dbReference type="PANTHER" id="PTHR22943:SF248">
    <property type="entry name" value="SEVEN TM RECEPTOR"/>
    <property type="match status" value="1"/>
</dbReference>
<feature type="transmembrane region" description="Helical" evidence="2">
    <location>
        <begin position="288"/>
        <end position="308"/>
    </location>
</feature>
<accession>A0A8R1YXK1</accession>
<evidence type="ECO:0000256" key="2">
    <source>
        <dbReference type="SAM" id="Phobius"/>
    </source>
</evidence>
<dbReference type="Pfam" id="PF10326">
    <property type="entry name" value="7TM_GPCR_Str"/>
    <property type="match status" value="1"/>
</dbReference>
<protein>
    <submittedName>
        <fullName evidence="3">G protein-coupled receptor</fullName>
    </submittedName>
</protein>
<feature type="transmembrane region" description="Helical" evidence="2">
    <location>
        <begin position="215"/>
        <end position="240"/>
    </location>
</feature>
<feature type="compositionally biased region" description="Polar residues" evidence="1">
    <location>
        <begin position="378"/>
        <end position="390"/>
    </location>
</feature>
<keyword evidence="2" id="KW-0472">Membrane</keyword>
<gene>
    <name evidence="3" type="primary">WBGene00278789</name>
</gene>
<keyword evidence="2" id="KW-0812">Transmembrane</keyword>
<name>A0A2A6C4S1_PRIPA</name>
<dbReference type="EnsemblMetazoa" id="PPA40420.1">
    <property type="protein sequence ID" value="PPA40420.1"/>
    <property type="gene ID" value="WBGene00278789"/>
</dbReference>
<keyword evidence="4" id="KW-1185">Reference proteome</keyword>
<dbReference type="AlphaFoldDB" id="A0A2A6C4S1"/>
<dbReference type="Proteomes" id="UP000005239">
    <property type="component" value="Unassembled WGS sequence"/>
</dbReference>
<dbReference type="PANTHER" id="PTHR22943">
    <property type="entry name" value="7-TRANSMEMBRANE DOMAIN RECEPTOR C.ELEGANS"/>
    <property type="match status" value="1"/>
</dbReference>
<organism evidence="3 4">
    <name type="scientific">Pristionchus pacificus</name>
    <name type="common">Parasitic nematode worm</name>
    <dbReference type="NCBI Taxonomy" id="54126"/>
    <lineage>
        <taxon>Eukaryota</taxon>
        <taxon>Metazoa</taxon>
        <taxon>Ecdysozoa</taxon>
        <taxon>Nematoda</taxon>
        <taxon>Chromadorea</taxon>
        <taxon>Rhabditida</taxon>
        <taxon>Rhabditina</taxon>
        <taxon>Diplogasteromorpha</taxon>
        <taxon>Diplogasteroidea</taxon>
        <taxon>Neodiplogasteridae</taxon>
        <taxon>Pristionchus</taxon>
    </lineage>
</organism>
<reference evidence="3" key="2">
    <citation type="submission" date="2022-06" db="UniProtKB">
        <authorList>
            <consortium name="EnsemblMetazoa"/>
        </authorList>
    </citation>
    <scope>IDENTIFICATION</scope>
    <source>
        <strain evidence="3">PS312</strain>
    </source>
</reference>
<proteinExistence type="predicted"/>
<sequence length="532" mass="59650">MILMIDEMAIIPNIVHTIYTGTLSICSLIANGLLIYVILSTPNTHLGSYRFLLIGFATTDILVSSVHALLIPRVYGTPFGYIFYGQNMMKLEEAFGKYAGHVFVVFFYLTFIILCWHYLYRAIVIYSSQLCTTFVSERKWTITGMAVVLTLLYTGGWVAAVQIGFLPTQLKRVMYRDYILNETGIDLTADPKPGFLAIVFRVQDERGNSIWQMDAILAIAIALSIFFITMIVILVNIPLFTRREAHKQLFRALIVQTVVPCLLSYLPLSVIFIFPICGFHLGGLAGDILIMTTAIFPTIDPILIIIFVPKYRDHALLVVATSIGMKTKYSEWKAGRSRSAVTTIQSVIKSVTTVSKLPFSGKLSDQSVSAQQDASSVGQPNHSGRPSNQLALPLNRSFRRHNETVRVPDESIRFHNLQVPVLNQSSRASLNDTVRLSNHPARGLNQPQNQATLSRNSNARVPFRPAWVPRQNPRIESCFESMRGVFSNERSNRDGHSFVGKEKDNASSENILLQMRDLRVEAADSKGVWKLE</sequence>
<feature type="transmembrane region" description="Helical" evidence="2">
    <location>
        <begin position="252"/>
        <end position="276"/>
    </location>
</feature>
<feature type="compositionally biased region" description="Low complexity" evidence="1">
    <location>
        <begin position="368"/>
        <end position="377"/>
    </location>
</feature>
<feature type="transmembrane region" description="Helical" evidence="2">
    <location>
        <begin position="98"/>
        <end position="119"/>
    </location>
</feature>
<feature type="transmembrane region" description="Helical" evidence="2">
    <location>
        <begin position="140"/>
        <end position="165"/>
    </location>
</feature>
<dbReference type="SUPFAM" id="SSF81321">
    <property type="entry name" value="Family A G protein-coupled receptor-like"/>
    <property type="match status" value="1"/>
</dbReference>
<dbReference type="InterPro" id="IPR019428">
    <property type="entry name" value="7TM_GPCR_serpentine_rcpt_Str"/>
</dbReference>